<dbReference type="PROSITE" id="PS50894">
    <property type="entry name" value="HPT"/>
    <property type="match status" value="1"/>
</dbReference>
<protein>
    <recommendedName>
        <fullName evidence="7">Response regulatory domain-containing protein</fullName>
    </recommendedName>
</protein>
<dbReference type="Proteomes" id="UP000291236">
    <property type="component" value="Chromosome"/>
</dbReference>
<dbReference type="SUPFAM" id="SSF47226">
    <property type="entry name" value="Histidine-containing phosphotransfer domain, HPT domain"/>
    <property type="match status" value="1"/>
</dbReference>
<feature type="domain" description="HPt" evidence="4">
    <location>
        <begin position="3"/>
        <end position="107"/>
    </location>
</feature>
<dbReference type="SUPFAM" id="SSF52172">
    <property type="entry name" value="CheY-like"/>
    <property type="match status" value="1"/>
</dbReference>
<dbReference type="GO" id="GO:0004672">
    <property type="term" value="F:protein kinase activity"/>
    <property type="evidence" value="ECO:0007669"/>
    <property type="project" value="UniProtKB-ARBA"/>
</dbReference>
<evidence type="ECO:0000259" key="3">
    <source>
        <dbReference type="PROSITE" id="PS50110"/>
    </source>
</evidence>
<feature type="domain" description="Response regulatory" evidence="3">
    <location>
        <begin position="169"/>
        <end position="283"/>
    </location>
</feature>
<dbReference type="CDD" id="cd00088">
    <property type="entry name" value="HPT"/>
    <property type="match status" value="1"/>
</dbReference>
<feature type="modified residue" description="Phosphohistidine" evidence="1">
    <location>
        <position position="50"/>
    </location>
</feature>
<evidence type="ECO:0000256" key="2">
    <source>
        <dbReference type="PROSITE-ProRule" id="PRU00169"/>
    </source>
</evidence>
<reference evidence="5 6" key="1">
    <citation type="submission" date="2018-12" db="EMBL/GenBank/DDBJ databases">
        <title>Rubrispira sanarue gen. nov., sp., nov., a member of the order Silvanigrellales, isolated from a brackish lake in Hamamatsu Japan.</title>
        <authorList>
            <person name="Maejima Y."/>
            <person name="Iino T."/>
            <person name="Muraguchi Y."/>
            <person name="Fukuda K."/>
            <person name="Nojiri H."/>
            <person name="Ohkuma M."/>
            <person name="Moriuchi R."/>
            <person name="Dohra H."/>
            <person name="Kimbara K."/>
            <person name="Shintani M."/>
        </authorList>
    </citation>
    <scope>NUCLEOTIDE SEQUENCE [LARGE SCALE GENOMIC DNA]</scope>
    <source>
        <strain evidence="5 6">RF1110005</strain>
    </source>
</reference>
<dbReference type="AlphaFoldDB" id="A0A4P2VXU1"/>
<dbReference type="PROSITE" id="PS50110">
    <property type="entry name" value="RESPONSE_REGULATORY"/>
    <property type="match status" value="1"/>
</dbReference>
<evidence type="ECO:0008006" key="7">
    <source>
        <dbReference type="Google" id="ProtNLM"/>
    </source>
</evidence>
<evidence type="ECO:0000313" key="6">
    <source>
        <dbReference type="Proteomes" id="UP000291236"/>
    </source>
</evidence>
<accession>A0A4P2VXU1</accession>
<evidence type="ECO:0000313" key="5">
    <source>
        <dbReference type="EMBL" id="BBH53852.1"/>
    </source>
</evidence>
<dbReference type="GO" id="GO:0000160">
    <property type="term" value="P:phosphorelay signal transduction system"/>
    <property type="evidence" value="ECO:0007669"/>
    <property type="project" value="InterPro"/>
</dbReference>
<gene>
    <name evidence="5" type="ORF">JCM31447_23050</name>
</gene>
<keyword evidence="2" id="KW-0597">Phosphoprotein</keyword>
<dbReference type="InterPro" id="IPR011006">
    <property type="entry name" value="CheY-like_superfamily"/>
</dbReference>
<dbReference type="Gene3D" id="3.40.50.2300">
    <property type="match status" value="1"/>
</dbReference>
<name>A0A4P2VXU1_FLUSA</name>
<dbReference type="InterPro" id="IPR001789">
    <property type="entry name" value="Sig_transdc_resp-reg_receiver"/>
</dbReference>
<dbReference type="InterPro" id="IPR051315">
    <property type="entry name" value="Bact_Chemotaxis_CheA"/>
</dbReference>
<dbReference type="InterPro" id="IPR008207">
    <property type="entry name" value="Sig_transdc_His_kin_Hpt_dom"/>
</dbReference>
<sequence length="363" mass="41387">MNEATFESELRYTFLAETSEMLDDAESIFMHLESTPKDLSKLPKLLRIMHTIKGSGATVGYSEIGNFTHKFETLLVAIRDQKIETSEEIIDLLLVSNDCLKKCIAILQKDLKSKLAHLIETEKKIDDVLSEKLHTKVKNISQNSFENDIVKEKKSTINQTENSQNSKGNILICDDDEELLETISEMLQIENYNVTACNQATTALEILKNQNVDIILTDLKMPGMDGLEFTKKIRNLNIYIPIVFISGNISREHIKQFLRFGVSDFIDKPFTSDGLILVAERAMRTAHFWRELLTISKSCFKIFVFIQKIDALLSDKHKDILLSGERDILKECLAEIQRTTSRLLEVEKDTQSSFIKASAEDTK</sequence>
<keyword evidence="6" id="KW-1185">Reference proteome</keyword>
<dbReference type="SMART" id="SM00073">
    <property type="entry name" value="HPT"/>
    <property type="match status" value="1"/>
</dbReference>
<evidence type="ECO:0000256" key="1">
    <source>
        <dbReference type="PROSITE-ProRule" id="PRU00110"/>
    </source>
</evidence>
<organism evidence="5 6">
    <name type="scientific">Fluviispira sanaruensis</name>
    <dbReference type="NCBI Taxonomy" id="2493639"/>
    <lineage>
        <taxon>Bacteria</taxon>
        <taxon>Pseudomonadati</taxon>
        <taxon>Bdellovibrionota</taxon>
        <taxon>Oligoflexia</taxon>
        <taxon>Silvanigrellales</taxon>
        <taxon>Silvanigrellaceae</taxon>
        <taxon>Fluviispira</taxon>
    </lineage>
</organism>
<dbReference type="EMBL" id="AP019368">
    <property type="protein sequence ID" value="BBH53852.1"/>
    <property type="molecule type" value="Genomic_DNA"/>
</dbReference>
<dbReference type="PANTHER" id="PTHR43395:SF10">
    <property type="entry name" value="CHEMOTAXIS PROTEIN CHEA"/>
    <property type="match status" value="1"/>
</dbReference>
<dbReference type="OrthoDB" id="5293002at2"/>
<dbReference type="KEGG" id="sbf:JCM31447_23050"/>
<dbReference type="InterPro" id="IPR036641">
    <property type="entry name" value="HPT_dom_sf"/>
</dbReference>
<dbReference type="RefSeq" id="WP_130610535.1">
    <property type="nucleotide sequence ID" value="NZ_AP019368.1"/>
</dbReference>
<dbReference type="Pfam" id="PF00072">
    <property type="entry name" value="Response_reg"/>
    <property type="match status" value="1"/>
</dbReference>
<dbReference type="Pfam" id="PF01627">
    <property type="entry name" value="Hpt"/>
    <property type="match status" value="1"/>
</dbReference>
<evidence type="ECO:0000259" key="4">
    <source>
        <dbReference type="PROSITE" id="PS50894"/>
    </source>
</evidence>
<dbReference type="Gene3D" id="1.20.120.160">
    <property type="entry name" value="HPT domain"/>
    <property type="match status" value="1"/>
</dbReference>
<dbReference type="PANTHER" id="PTHR43395">
    <property type="entry name" value="SENSOR HISTIDINE KINASE CHEA"/>
    <property type="match status" value="1"/>
</dbReference>
<proteinExistence type="predicted"/>
<dbReference type="SMART" id="SM00448">
    <property type="entry name" value="REC"/>
    <property type="match status" value="1"/>
</dbReference>
<feature type="modified residue" description="4-aspartylphosphate" evidence="2">
    <location>
        <position position="218"/>
    </location>
</feature>